<keyword evidence="2" id="KW-1185">Reference proteome</keyword>
<dbReference type="EMBL" id="JARKIF010000045">
    <property type="protein sequence ID" value="KAJ7608348.1"/>
    <property type="molecule type" value="Genomic_DNA"/>
</dbReference>
<gene>
    <name evidence="1" type="ORF">FB45DRAFT_946481</name>
</gene>
<dbReference type="Proteomes" id="UP001221142">
    <property type="component" value="Unassembled WGS sequence"/>
</dbReference>
<sequence>MARWHVHGSICLYVCASTGAGENQHKRLLGSKVVCPHLAIGNGLGIGSKPYVIGRSAMYACGPPWINYDETLVSEE</sequence>
<dbReference type="AlphaFoldDB" id="A0AAD7B395"/>
<accession>A0AAD7B395</accession>
<name>A0AAD7B395_9AGAR</name>
<protein>
    <submittedName>
        <fullName evidence="1">Uncharacterized protein</fullName>
    </submittedName>
</protein>
<comment type="caution">
    <text evidence="1">The sequence shown here is derived from an EMBL/GenBank/DDBJ whole genome shotgun (WGS) entry which is preliminary data.</text>
</comment>
<organism evidence="1 2">
    <name type="scientific">Roridomyces roridus</name>
    <dbReference type="NCBI Taxonomy" id="1738132"/>
    <lineage>
        <taxon>Eukaryota</taxon>
        <taxon>Fungi</taxon>
        <taxon>Dikarya</taxon>
        <taxon>Basidiomycota</taxon>
        <taxon>Agaricomycotina</taxon>
        <taxon>Agaricomycetes</taxon>
        <taxon>Agaricomycetidae</taxon>
        <taxon>Agaricales</taxon>
        <taxon>Marasmiineae</taxon>
        <taxon>Mycenaceae</taxon>
        <taxon>Roridomyces</taxon>
    </lineage>
</organism>
<proteinExistence type="predicted"/>
<evidence type="ECO:0000313" key="2">
    <source>
        <dbReference type="Proteomes" id="UP001221142"/>
    </source>
</evidence>
<reference evidence="1" key="1">
    <citation type="submission" date="2023-03" db="EMBL/GenBank/DDBJ databases">
        <title>Massive genome expansion in bonnet fungi (Mycena s.s.) driven by repeated elements and novel gene families across ecological guilds.</title>
        <authorList>
            <consortium name="Lawrence Berkeley National Laboratory"/>
            <person name="Harder C.B."/>
            <person name="Miyauchi S."/>
            <person name="Viragh M."/>
            <person name="Kuo A."/>
            <person name="Thoen E."/>
            <person name="Andreopoulos B."/>
            <person name="Lu D."/>
            <person name="Skrede I."/>
            <person name="Drula E."/>
            <person name="Henrissat B."/>
            <person name="Morin E."/>
            <person name="Kohler A."/>
            <person name="Barry K."/>
            <person name="LaButti K."/>
            <person name="Morin E."/>
            <person name="Salamov A."/>
            <person name="Lipzen A."/>
            <person name="Mereny Z."/>
            <person name="Hegedus B."/>
            <person name="Baldrian P."/>
            <person name="Stursova M."/>
            <person name="Weitz H."/>
            <person name="Taylor A."/>
            <person name="Grigoriev I.V."/>
            <person name="Nagy L.G."/>
            <person name="Martin F."/>
            <person name="Kauserud H."/>
        </authorList>
    </citation>
    <scope>NUCLEOTIDE SEQUENCE</scope>
    <source>
        <strain evidence="1">9284</strain>
    </source>
</reference>
<evidence type="ECO:0000313" key="1">
    <source>
        <dbReference type="EMBL" id="KAJ7608348.1"/>
    </source>
</evidence>